<organism evidence="4 5">
    <name type="scientific">Ciceribacter ferrooxidans</name>
    <dbReference type="NCBI Taxonomy" id="2509717"/>
    <lineage>
        <taxon>Bacteria</taxon>
        <taxon>Pseudomonadati</taxon>
        <taxon>Pseudomonadota</taxon>
        <taxon>Alphaproteobacteria</taxon>
        <taxon>Hyphomicrobiales</taxon>
        <taxon>Rhizobiaceae</taxon>
        <taxon>Ciceribacter</taxon>
    </lineage>
</organism>
<dbReference type="GO" id="GO:0003700">
    <property type="term" value="F:DNA-binding transcription factor activity"/>
    <property type="evidence" value="ECO:0007669"/>
    <property type="project" value="TreeGrafter"/>
</dbReference>
<evidence type="ECO:0000256" key="1">
    <source>
        <dbReference type="ARBA" id="ARBA00023125"/>
    </source>
</evidence>
<accession>A0A4Q2TE42</accession>
<dbReference type="SUPFAM" id="SSF46689">
    <property type="entry name" value="Homeodomain-like"/>
    <property type="match status" value="1"/>
</dbReference>
<dbReference type="InterPro" id="IPR036271">
    <property type="entry name" value="Tet_transcr_reg_TetR-rel_C_sf"/>
</dbReference>
<dbReference type="Pfam" id="PF14246">
    <property type="entry name" value="TetR_C_7"/>
    <property type="match status" value="1"/>
</dbReference>
<feature type="domain" description="HTH tetR-type" evidence="3">
    <location>
        <begin position="19"/>
        <end position="79"/>
    </location>
</feature>
<gene>
    <name evidence="4" type="ORF">EUU22_06265</name>
</gene>
<dbReference type="InterPro" id="IPR039536">
    <property type="entry name" value="TetR_C_Proteobacteria"/>
</dbReference>
<dbReference type="PANTHER" id="PTHR30055:SF146">
    <property type="entry name" value="HTH-TYPE TRANSCRIPTIONAL DUAL REGULATOR CECR"/>
    <property type="match status" value="1"/>
</dbReference>
<proteinExistence type="predicted"/>
<reference evidence="4 5" key="1">
    <citation type="submission" date="2019-01" db="EMBL/GenBank/DDBJ databases">
        <authorList>
            <person name="Deng T."/>
        </authorList>
    </citation>
    <scope>NUCLEOTIDE SEQUENCE [LARGE SCALE GENOMIC DNA]</scope>
    <source>
        <strain evidence="4 5">F8825</strain>
    </source>
</reference>
<dbReference type="PROSITE" id="PS50977">
    <property type="entry name" value="HTH_TETR_2"/>
    <property type="match status" value="1"/>
</dbReference>
<dbReference type="InterPro" id="IPR050109">
    <property type="entry name" value="HTH-type_TetR-like_transc_reg"/>
</dbReference>
<feature type="DNA-binding region" description="H-T-H motif" evidence="2">
    <location>
        <begin position="42"/>
        <end position="61"/>
    </location>
</feature>
<evidence type="ECO:0000313" key="4">
    <source>
        <dbReference type="EMBL" id="RYC17583.1"/>
    </source>
</evidence>
<dbReference type="Proteomes" id="UP000291088">
    <property type="component" value="Unassembled WGS sequence"/>
</dbReference>
<dbReference type="EMBL" id="SDVB01000170">
    <property type="protein sequence ID" value="RYC17583.1"/>
    <property type="molecule type" value="Genomic_DNA"/>
</dbReference>
<dbReference type="InterPro" id="IPR009057">
    <property type="entry name" value="Homeodomain-like_sf"/>
</dbReference>
<dbReference type="OrthoDB" id="9816431at2"/>
<name>A0A4Q2TE42_9HYPH</name>
<dbReference type="PANTHER" id="PTHR30055">
    <property type="entry name" value="HTH-TYPE TRANSCRIPTIONAL REGULATOR RUTR"/>
    <property type="match status" value="1"/>
</dbReference>
<dbReference type="PRINTS" id="PR00455">
    <property type="entry name" value="HTHTETR"/>
</dbReference>
<keyword evidence="1 2" id="KW-0238">DNA-binding</keyword>
<dbReference type="SUPFAM" id="SSF48498">
    <property type="entry name" value="Tetracyclin repressor-like, C-terminal domain"/>
    <property type="match status" value="1"/>
</dbReference>
<comment type="caution">
    <text evidence="4">The sequence shown here is derived from an EMBL/GenBank/DDBJ whole genome shotgun (WGS) entry which is preliminary data.</text>
</comment>
<dbReference type="AlphaFoldDB" id="A0A4Q2TE42"/>
<dbReference type="GO" id="GO:0000976">
    <property type="term" value="F:transcription cis-regulatory region binding"/>
    <property type="evidence" value="ECO:0007669"/>
    <property type="project" value="TreeGrafter"/>
</dbReference>
<evidence type="ECO:0000313" key="5">
    <source>
        <dbReference type="Proteomes" id="UP000291088"/>
    </source>
</evidence>
<dbReference type="Gene3D" id="1.10.357.10">
    <property type="entry name" value="Tetracycline Repressor, domain 2"/>
    <property type="match status" value="1"/>
</dbReference>
<sequence length="217" mass="23588">MDQITDHRKSADGHRAGAPGKRAAIIDAAAAIFADSGYSSASIDAIAARAKVSRQTVYNQIGDKDKVFKAVVEDVTQRSSARFFAVLDSFPDAPSDIEADLAAFAKRLLKVAICEDCGRWLFRILSLEGARHPELFASWKEYGPGRKYPALAARFAQLAHGGYLELDDPSLAARQFMALVMTDVRADLQLGLPIAESELDGLARSAVRTFLKAFGKR</sequence>
<evidence type="ECO:0000256" key="2">
    <source>
        <dbReference type="PROSITE-ProRule" id="PRU00335"/>
    </source>
</evidence>
<protein>
    <submittedName>
        <fullName evidence="4">TetR/AcrR family transcriptional regulator</fullName>
    </submittedName>
</protein>
<evidence type="ECO:0000259" key="3">
    <source>
        <dbReference type="PROSITE" id="PS50977"/>
    </source>
</evidence>
<dbReference type="RefSeq" id="WP_129331178.1">
    <property type="nucleotide sequence ID" value="NZ_SDVB01000170.1"/>
</dbReference>
<keyword evidence="5" id="KW-1185">Reference proteome</keyword>
<dbReference type="InterPro" id="IPR001647">
    <property type="entry name" value="HTH_TetR"/>
</dbReference>
<dbReference type="Pfam" id="PF00440">
    <property type="entry name" value="TetR_N"/>
    <property type="match status" value="1"/>
</dbReference>